<dbReference type="Gene3D" id="3.30.70.100">
    <property type="match status" value="1"/>
</dbReference>
<dbReference type="Proteomes" id="UP000252081">
    <property type="component" value="Unassembled WGS sequence"/>
</dbReference>
<protein>
    <recommendedName>
        <fullName evidence="1">ABM domain-containing protein</fullName>
    </recommendedName>
</protein>
<dbReference type="RefSeq" id="WP_113949308.1">
    <property type="nucleotide sequence ID" value="NZ_QNQU01000010.1"/>
</dbReference>
<dbReference type="OrthoDB" id="796785at2"/>
<dbReference type="AlphaFoldDB" id="A0A366KYM4"/>
<dbReference type="InterPro" id="IPR007138">
    <property type="entry name" value="ABM_dom"/>
</dbReference>
<evidence type="ECO:0000313" key="2">
    <source>
        <dbReference type="EMBL" id="RBQ06745.1"/>
    </source>
</evidence>
<evidence type="ECO:0000259" key="1">
    <source>
        <dbReference type="Pfam" id="PF03992"/>
    </source>
</evidence>
<evidence type="ECO:0000313" key="3">
    <source>
        <dbReference type="Proteomes" id="UP000252081"/>
    </source>
</evidence>
<sequence>MQLNLNKFIILAKIVPLEGFQDSIMKEAEIICTESRKESGCEMFLFNTIKNGNRAFVFYEVFTNELEYQHHRALAHTKAFLAFLKGKIENDFPAQTFLSAYD</sequence>
<name>A0A366KYM4_9SPHI</name>
<dbReference type="InterPro" id="IPR011008">
    <property type="entry name" value="Dimeric_a/b-barrel"/>
</dbReference>
<dbReference type="Pfam" id="PF03992">
    <property type="entry name" value="ABM"/>
    <property type="match status" value="1"/>
</dbReference>
<dbReference type="SUPFAM" id="SSF54909">
    <property type="entry name" value="Dimeric alpha+beta barrel"/>
    <property type="match status" value="1"/>
</dbReference>
<reference evidence="2 3" key="1">
    <citation type="submission" date="2018-07" db="EMBL/GenBank/DDBJ databases">
        <title>A draft genome of a endophytic bacteria, a new species of Pedobacter.</title>
        <authorList>
            <person name="Zhang Z.D."/>
            <person name="Chen Z.J."/>
        </authorList>
    </citation>
    <scope>NUCLEOTIDE SEQUENCE [LARGE SCALE GENOMIC DNA]</scope>
    <source>
        <strain evidence="2 3">RS10</strain>
    </source>
</reference>
<keyword evidence="3" id="KW-1185">Reference proteome</keyword>
<proteinExistence type="predicted"/>
<accession>A0A366KYM4</accession>
<dbReference type="EMBL" id="QNQU01000010">
    <property type="protein sequence ID" value="RBQ06745.1"/>
    <property type="molecule type" value="Genomic_DNA"/>
</dbReference>
<comment type="caution">
    <text evidence="2">The sequence shown here is derived from an EMBL/GenBank/DDBJ whole genome shotgun (WGS) entry which is preliminary data.</text>
</comment>
<gene>
    <name evidence="2" type="ORF">DRW42_13275</name>
</gene>
<organism evidence="2 3">
    <name type="scientific">Pedobacter miscanthi</name>
    <dbReference type="NCBI Taxonomy" id="2259170"/>
    <lineage>
        <taxon>Bacteria</taxon>
        <taxon>Pseudomonadati</taxon>
        <taxon>Bacteroidota</taxon>
        <taxon>Sphingobacteriia</taxon>
        <taxon>Sphingobacteriales</taxon>
        <taxon>Sphingobacteriaceae</taxon>
        <taxon>Pedobacter</taxon>
    </lineage>
</organism>
<feature type="domain" description="ABM" evidence="1">
    <location>
        <begin position="8"/>
        <end position="81"/>
    </location>
</feature>